<evidence type="ECO:0000313" key="2">
    <source>
        <dbReference type="EMBL" id="VAX22793.1"/>
    </source>
</evidence>
<reference evidence="2" key="1">
    <citation type="submission" date="2018-06" db="EMBL/GenBank/DDBJ databases">
        <authorList>
            <person name="Zhirakovskaya E."/>
        </authorList>
    </citation>
    <scope>NUCLEOTIDE SEQUENCE</scope>
</reference>
<dbReference type="PANTHER" id="PTHR43032:SF4">
    <property type="entry name" value="OXIDOREDUCTASE MOLYBDOPTERIN-BINDING DOMAIN-CONTAINING PROTEIN"/>
    <property type="match status" value="1"/>
</dbReference>
<name>A0A3B1CDN4_9ZZZZ</name>
<protein>
    <recommendedName>
        <fullName evidence="1">Oxidoreductase molybdopterin-binding domain-containing protein</fullName>
    </recommendedName>
</protein>
<dbReference type="EMBL" id="UOGA01000230">
    <property type="protein sequence ID" value="VAX22793.1"/>
    <property type="molecule type" value="Genomic_DNA"/>
</dbReference>
<dbReference type="InterPro" id="IPR036374">
    <property type="entry name" value="OxRdtase_Mopterin-bd_sf"/>
</dbReference>
<dbReference type="AlphaFoldDB" id="A0A3B1CDN4"/>
<dbReference type="CDD" id="cd02109">
    <property type="entry name" value="arch_bact_SO_family_Moco"/>
    <property type="match status" value="1"/>
</dbReference>
<evidence type="ECO:0000259" key="1">
    <source>
        <dbReference type="Pfam" id="PF00174"/>
    </source>
</evidence>
<dbReference type="SUPFAM" id="SSF56524">
    <property type="entry name" value="Oxidoreductase molybdopterin-binding domain"/>
    <property type="match status" value="1"/>
</dbReference>
<dbReference type="InterPro" id="IPR000572">
    <property type="entry name" value="OxRdtase_Mopterin-bd_dom"/>
</dbReference>
<dbReference type="Gene3D" id="3.90.420.10">
    <property type="entry name" value="Oxidoreductase, molybdopterin-binding domain"/>
    <property type="match status" value="1"/>
</dbReference>
<feature type="domain" description="Oxidoreductase molybdopterin-binding" evidence="1">
    <location>
        <begin position="22"/>
        <end position="168"/>
    </location>
</feature>
<accession>A0A3B1CDN4</accession>
<gene>
    <name evidence="2" type="ORF">MNBD_NITROSPINAE04-81</name>
</gene>
<dbReference type="PANTHER" id="PTHR43032">
    <property type="entry name" value="PROTEIN-METHIONINE-SULFOXIDE REDUCTASE"/>
    <property type="match status" value="1"/>
</dbReference>
<dbReference type="Pfam" id="PF00174">
    <property type="entry name" value="Oxidored_molyb"/>
    <property type="match status" value="1"/>
</dbReference>
<organism evidence="2">
    <name type="scientific">hydrothermal vent metagenome</name>
    <dbReference type="NCBI Taxonomy" id="652676"/>
    <lineage>
        <taxon>unclassified sequences</taxon>
        <taxon>metagenomes</taxon>
        <taxon>ecological metagenomes</taxon>
    </lineage>
</organism>
<proteinExistence type="predicted"/>
<sequence length="189" mass="21995">MTDPRLPPGQDLTEDFPVLHCGGIPDFDANSWDFRIFGLVEREMALSYEQFLKLPHDRITADFHCVTTWSRFDNIWEGVKSRTVVDLAVLKPEAKFVLIHCEQGYTTNLSLTEFLDDDIIFARKWDGADLTKEHGFPLRLVVPKLYAWKSAKWVRGIEFLGSDQRGFWEANGYHNHGDPWKEERYSSQE</sequence>